<sequence length="183" mass="20102">MADNSTVTAPENLSFEEALHLSQSLVERMAAGSLSEAEVHQAIAALVSSSNGARGFFVVYLSDPQSPADEPSQTVIAALRTAPEIIASLLVKNLAMSTAMAITHRRNQNEELANGSNRVQTRSLHLIQQLQTPELRESAISLFQTLNGSSSSYQSFLERWGYDQEQQQAIRQILEQTNLLEMT</sequence>
<dbReference type="AlphaFoldDB" id="A0A832H419"/>
<evidence type="ECO:0000313" key="1">
    <source>
        <dbReference type="EMBL" id="HGW93751.1"/>
    </source>
</evidence>
<name>A0A832H419_9CYAN</name>
<comment type="caution">
    <text evidence="1">The sequence shown here is derived from an EMBL/GenBank/DDBJ whole genome shotgun (WGS) entry which is preliminary data.</text>
</comment>
<gene>
    <name evidence="1" type="ORF">ENR47_05645</name>
</gene>
<proteinExistence type="predicted"/>
<dbReference type="EMBL" id="DSRD01000366">
    <property type="protein sequence ID" value="HGW93751.1"/>
    <property type="molecule type" value="Genomic_DNA"/>
</dbReference>
<organism evidence="1">
    <name type="scientific">Oscillatoriales cyanobacterium SpSt-402</name>
    <dbReference type="NCBI Taxonomy" id="2282168"/>
    <lineage>
        <taxon>Bacteria</taxon>
        <taxon>Bacillati</taxon>
        <taxon>Cyanobacteriota</taxon>
        <taxon>Cyanophyceae</taxon>
        <taxon>Oscillatoriophycideae</taxon>
        <taxon>Oscillatoriales</taxon>
    </lineage>
</organism>
<dbReference type="InterPro" id="IPR016780">
    <property type="entry name" value="UCP020893"/>
</dbReference>
<accession>A0A832H419</accession>
<dbReference type="PIRSF" id="PIRSF020893">
    <property type="entry name" value="UCP020893"/>
    <property type="match status" value="1"/>
</dbReference>
<reference evidence="1" key="1">
    <citation type="journal article" date="2020" name="mSystems">
        <title>Genome- and Community-Level Interaction Insights into Carbon Utilization and Element Cycling Functions of Hydrothermarchaeota in Hydrothermal Sediment.</title>
        <authorList>
            <person name="Zhou Z."/>
            <person name="Liu Y."/>
            <person name="Xu W."/>
            <person name="Pan J."/>
            <person name="Luo Z.H."/>
            <person name="Li M."/>
        </authorList>
    </citation>
    <scope>NUCLEOTIDE SEQUENCE [LARGE SCALE GENOMIC DNA]</scope>
    <source>
        <strain evidence="1">SpSt-402</strain>
    </source>
</reference>
<protein>
    <submittedName>
        <fullName evidence="1">Uncharacterized protein</fullName>
    </submittedName>
</protein>